<evidence type="ECO:0000313" key="4">
    <source>
        <dbReference type="EMBL" id="SMF17077.1"/>
    </source>
</evidence>
<feature type="domain" description="Response regulatory" evidence="3">
    <location>
        <begin position="8"/>
        <end position="80"/>
    </location>
</feature>
<accession>A0A1X7DK14</accession>
<dbReference type="InterPro" id="IPR011006">
    <property type="entry name" value="CheY-like_superfamily"/>
</dbReference>
<dbReference type="PROSITE" id="PS50110">
    <property type="entry name" value="RESPONSE_REGULATORY"/>
    <property type="match status" value="1"/>
</dbReference>
<dbReference type="Pfam" id="PF00072">
    <property type="entry name" value="Response_reg"/>
    <property type="match status" value="1"/>
</dbReference>
<evidence type="ECO:0000256" key="2">
    <source>
        <dbReference type="PROSITE-ProRule" id="PRU00169"/>
    </source>
</evidence>
<dbReference type="EMBL" id="FXAC01000012">
    <property type="protein sequence ID" value="SMF17077.1"/>
    <property type="molecule type" value="Genomic_DNA"/>
</dbReference>
<dbReference type="SUPFAM" id="SSF52172">
    <property type="entry name" value="CheY-like"/>
    <property type="match status" value="1"/>
</dbReference>
<evidence type="ECO:0000259" key="3">
    <source>
        <dbReference type="PROSITE" id="PS50110"/>
    </source>
</evidence>
<sequence length="80" mass="8467">MTDPLTGRVLVVDDEVDLAQLVADYLRKAGLEVVMRHDGTQAVAAVREYTPNVLVLDLGLPGIGGSRCAVRCGPSRTATC</sequence>
<dbReference type="AlphaFoldDB" id="A0A1X7DK14"/>
<dbReference type="PANTHER" id="PTHR44591:SF3">
    <property type="entry name" value="RESPONSE REGULATORY DOMAIN-CONTAINING PROTEIN"/>
    <property type="match status" value="1"/>
</dbReference>
<gene>
    <name evidence="4" type="ORF">SAMN06296028_11286</name>
</gene>
<keyword evidence="5" id="KW-1185">Reference proteome</keyword>
<reference evidence="5" key="1">
    <citation type="submission" date="2017-04" db="EMBL/GenBank/DDBJ databases">
        <authorList>
            <person name="Varghese N."/>
            <person name="Submissions S."/>
        </authorList>
    </citation>
    <scope>NUCLEOTIDE SEQUENCE [LARGE SCALE GENOMIC DNA]</scope>
    <source>
        <strain evidence="5">NIO-1021</strain>
    </source>
</reference>
<dbReference type="InterPro" id="IPR050595">
    <property type="entry name" value="Bact_response_regulator"/>
</dbReference>
<keyword evidence="1 2" id="KW-0597">Phosphoprotein</keyword>
<dbReference type="Proteomes" id="UP000192929">
    <property type="component" value="Unassembled WGS sequence"/>
</dbReference>
<evidence type="ECO:0000313" key="5">
    <source>
        <dbReference type="Proteomes" id="UP000192929"/>
    </source>
</evidence>
<name>A0A1X7DK14_9MICC</name>
<feature type="modified residue" description="4-aspartylphosphate" evidence="2">
    <location>
        <position position="57"/>
    </location>
</feature>
<dbReference type="PANTHER" id="PTHR44591">
    <property type="entry name" value="STRESS RESPONSE REGULATOR PROTEIN 1"/>
    <property type="match status" value="1"/>
</dbReference>
<proteinExistence type="predicted"/>
<dbReference type="Gene3D" id="3.40.50.2300">
    <property type="match status" value="1"/>
</dbReference>
<organism evidence="4 5">
    <name type="scientific">Kocuria marina subsp. indica</name>
    <dbReference type="NCBI Taxonomy" id="1049583"/>
    <lineage>
        <taxon>Bacteria</taxon>
        <taxon>Bacillati</taxon>
        <taxon>Actinomycetota</taxon>
        <taxon>Actinomycetes</taxon>
        <taxon>Micrococcales</taxon>
        <taxon>Micrococcaceae</taxon>
        <taxon>Kocuria</taxon>
    </lineage>
</organism>
<dbReference type="InterPro" id="IPR001789">
    <property type="entry name" value="Sig_transdc_resp-reg_receiver"/>
</dbReference>
<evidence type="ECO:0000256" key="1">
    <source>
        <dbReference type="ARBA" id="ARBA00022553"/>
    </source>
</evidence>
<protein>
    <submittedName>
        <fullName evidence="4">Response regulator receiver domain-containing protein</fullName>
    </submittedName>
</protein>
<dbReference type="GO" id="GO:0000160">
    <property type="term" value="P:phosphorelay signal transduction system"/>
    <property type="evidence" value="ECO:0007669"/>
    <property type="project" value="InterPro"/>
</dbReference>